<feature type="non-terminal residue" evidence="10">
    <location>
        <position position="987"/>
    </location>
</feature>
<protein>
    <recommendedName>
        <fullName evidence="12">ER transporter 6TM N-terminal domain-containing protein</fullName>
    </recommendedName>
</protein>
<evidence type="ECO:0000256" key="5">
    <source>
        <dbReference type="SAM" id="MobiDB-lite"/>
    </source>
</evidence>
<keyword evidence="3 6" id="KW-1133">Transmembrane helix</keyword>
<feature type="domain" description="DUF2421" evidence="7">
    <location>
        <begin position="751"/>
        <end position="983"/>
    </location>
</feature>
<feature type="compositionally biased region" description="Polar residues" evidence="5">
    <location>
        <begin position="432"/>
        <end position="442"/>
    </location>
</feature>
<sequence>MASSLKARLRATWDTLLIDRHMICQMFKGSVPVAISLAFYQSTAVSEVYTSLGFLVSIISVVTVNVLPRAKLIEMTFNICLYTAIAIPITMLSTWSGIQARHHTDPQNLHQYNSSQSAITAIWLFCNILVSNSMQARYPALLIPTILYNIFVIVQYTSCSRFHTWEQCWSLIYLTTRCYYTGVAISFVSGMVIFPVTCRTEIFELQEKFLHGVREMLTESGEYLETLQAISAFSVDQKEPDLRATMAKVKGTYVQIHRDLAMAKREFAWGKLSAKDIGHMSDLCRRILMPLSGIAHLPDILKQVQKDGGWAPSDYESKMKIGHAEMEKPLSSHDSEEYDRIWRNSIGALLDSAHSVIALTKDGIEHAALQLEISHPATKSKFSFGANATNANNIDVEADGQTINPGNAQFSQLLEAKLSEFMERRTEALTVWANSESRTSNPLPNPTCHDSDKSLDESSGTKVHRDRKQLYLILYMQHMIHSTGVAVLNLSRFSDGVVANGTMSRNKLIVPSLRRVWNWFLSVYDTTDTPLPDDDRPNRKDERNLMWKTTNQIAHDIDHLSPRNAYERFGVKVRRFQSFLRGPELSFGFRSACATMSCAIIAYLHQTQEIFTHYRLIWSVIIAAIGANMSAGQSGVSYFLRILGSFAALIICYAVWYIPNGNVPGVIVVMWFVAFLQMYFLLRWPKYIIGWLVIFITEVLTIGYELQVSKIGVKAAESGGIYVFPPYYVAALRVACVLWGTCASIVFTYLPYPITARGLLRSQIAVNMELLANYHAVVHSTIKARLRNTEGDAADKDSRGRVLSHTRKAMFNKIMFLNAQVSHNVYLQKYEPSLGGRFPIATFQNITSQLSLLLEYVSLMSYATQVWSSNNPDGSLHYHDGDRKWLVDLSKLIGPVNATELSVSSMFCQLSAAVSTGRSLPPRLNLPKGYHLSEKLSALDPNILSSQHMQETGYSAFAVMEVISNMITSELEVLVTHIESLVGVVDF</sequence>
<feature type="transmembrane region" description="Helical" evidence="6">
    <location>
        <begin position="118"/>
        <end position="134"/>
    </location>
</feature>
<evidence type="ECO:0000313" key="10">
    <source>
        <dbReference type="EMBL" id="KAF2008953.1"/>
    </source>
</evidence>
<feature type="transmembrane region" description="Helical" evidence="6">
    <location>
        <begin position="638"/>
        <end position="658"/>
    </location>
</feature>
<feature type="domain" description="Integral membrane bound transporter" evidence="9">
    <location>
        <begin position="609"/>
        <end position="746"/>
    </location>
</feature>
<keyword evidence="11" id="KW-1185">Reference proteome</keyword>
<feature type="transmembrane region" description="Helical" evidence="6">
    <location>
        <begin position="689"/>
        <end position="707"/>
    </location>
</feature>
<evidence type="ECO:0000256" key="4">
    <source>
        <dbReference type="ARBA" id="ARBA00023136"/>
    </source>
</evidence>
<reference evidence="10" key="1">
    <citation type="journal article" date="2020" name="Stud. Mycol.">
        <title>101 Dothideomycetes genomes: a test case for predicting lifestyles and emergence of pathogens.</title>
        <authorList>
            <person name="Haridas S."/>
            <person name="Albert R."/>
            <person name="Binder M."/>
            <person name="Bloem J."/>
            <person name="Labutti K."/>
            <person name="Salamov A."/>
            <person name="Andreopoulos B."/>
            <person name="Baker S."/>
            <person name="Barry K."/>
            <person name="Bills G."/>
            <person name="Bluhm B."/>
            <person name="Cannon C."/>
            <person name="Castanera R."/>
            <person name="Culley D."/>
            <person name="Daum C."/>
            <person name="Ezra D."/>
            <person name="Gonzalez J."/>
            <person name="Henrissat B."/>
            <person name="Kuo A."/>
            <person name="Liang C."/>
            <person name="Lipzen A."/>
            <person name="Lutzoni F."/>
            <person name="Magnuson J."/>
            <person name="Mondo S."/>
            <person name="Nolan M."/>
            <person name="Ohm R."/>
            <person name="Pangilinan J."/>
            <person name="Park H.-J."/>
            <person name="Ramirez L."/>
            <person name="Alfaro M."/>
            <person name="Sun H."/>
            <person name="Tritt A."/>
            <person name="Yoshinaga Y."/>
            <person name="Zwiers L.-H."/>
            <person name="Turgeon B."/>
            <person name="Goodwin S."/>
            <person name="Spatafora J."/>
            <person name="Crous P."/>
            <person name="Grigoriev I."/>
        </authorList>
    </citation>
    <scope>NUCLEOTIDE SEQUENCE</scope>
    <source>
        <strain evidence="10">CBS 175.79</strain>
    </source>
</reference>
<dbReference type="AlphaFoldDB" id="A0A6A5X7N0"/>
<feature type="region of interest" description="Disordered" evidence="5">
    <location>
        <begin position="432"/>
        <end position="461"/>
    </location>
</feature>
<feature type="transmembrane region" description="Helical" evidence="6">
    <location>
        <begin position="727"/>
        <end position="752"/>
    </location>
</feature>
<dbReference type="InterPro" id="IPR018823">
    <property type="entry name" value="ArAE_2_N"/>
</dbReference>
<evidence type="ECO:0000313" key="11">
    <source>
        <dbReference type="Proteomes" id="UP000799778"/>
    </source>
</evidence>
<gene>
    <name evidence="10" type="ORF">BU24DRAFT_428928</name>
</gene>
<dbReference type="InterPro" id="IPR049453">
    <property type="entry name" value="Memb_transporter_dom"/>
</dbReference>
<dbReference type="GO" id="GO:0016020">
    <property type="term" value="C:membrane"/>
    <property type="evidence" value="ECO:0007669"/>
    <property type="project" value="UniProtKB-SubCell"/>
</dbReference>
<dbReference type="Proteomes" id="UP000799778">
    <property type="component" value="Unassembled WGS sequence"/>
</dbReference>
<dbReference type="InterPro" id="IPR018820">
    <property type="entry name" value="BRE4-related_DUF2421"/>
</dbReference>
<evidence type="ECO:0008006" key="12">
    <source>
        <dbReference type="Google" id="ProtNLM"/>
    </source>
</evidence>
<dbReference type="PANTHER" id="PTHR37994:SF4">
    <property type="entry name" value="ER TRANSPORTER 6TM N-TERMINAL DOMAIN-CONTAINING PROTEIN-RELATED"/>
    <property type="match status" value="1"/>
</dbReference>
<evidence type="ECO:0000256" key="2">
    <source>
        <dbReference type="ARBA" id="ARBA00022692"/>
    </source>
</evidence>
<evidence type="ECO:0000256" key="3">
    <source>
        <dbReference type="ARBA" id="ARBA00022989"/>
    </source>
</evidence>
<dbReference type="Pfam" id="PF10334">
    <property type="entry name" value="BRE4"/>
    <property type="match status" value="1"/>
</dbReference>
<feature type="domain" description="Putative ER transporter 6TM N-terminal" evidence="8">
    <location>
        <begin position="111"/>
        <end position="334"/>
    </location>
</feature>
<feature type="transmembrane region" description="Helical" evidence="6">
    <location>
        <begin position="79"/>
        <end position="98"/>
    </location>
</feature>
<feature type="transmembrane region" description="Helical" evidence="6">
    <location>
        <begin position="664"/>
        <end position="682"/>
    </location>
</feature>
<accession>A0A6A5X7N0</accession>
<evidence type="ECO:0000259" key="8">
    <source>
        <dbReference type="Pfam" id="PF10337"/>
    </source>
</evidence>
<evidence type="ECO:0000259" key="7">
    <source>
        <dbReference type="Pfam" id="PF10334"/>
    </source>
</evidence>
<dbReference type="GeneID" id="54286998"/>
<dbReference type="EMBL" id="ML978080">
    <property type="protein sequence ID" value="KAF2008953.1"/>
    <property type="molecule type" value="Genomic_DNA"/>
</dbReference>
<feature type="transmembrane region" description="Helical" evidence="6">
    <location>
        <begin position="21"/>
        <end position="42"/>
    </location>
</feature>
<comment type="subcellular location">
    <subcellularLocation>
        <location evidence="1">Membrane</location>
        <topology evidence="1">Multi-pass membrane protein</topology>
    </subcellularLocation>
</comment>
<dbReference type="Pfam" id="PF10337">
    <property type="entry name" value="ArAE_2_N"/>
    <property type="match status" value="1"/>
</dbReference>
<feature type="transmembrane region" description="Helical" evidence="6">
    <location>
        <begin position="141"/>
        <end position="158"/>
    </location>
</feature>
<organism evidence="10 11">
    <name type="scientific">Aaosphaeria arxii CBS 175.79</name>
    <dbReference type="NCBI Taxonomy" id="1450172"/>
    <lineage>
        <taxon>Eukaryota</taxon>
        <taxon>Fungi</taxon>
        <taxon>Dikarya</taxon>
        <taxon>Ascomycota</taxon>
        <taxon>Pezizomycotina</taxon>
        <taxon>Dothideomycetes</taxon>
        <taxon>Pleosporomycetidae</taxon>
        <taxon>Pleosporales</taxon>
        <taxon>Pleosporales incertae sedis</taxon>
        <taxon>Aaosphaeria</taxon>
    </lineage>
</organism>
<evidence type="ECO:0000256" key="6">
    <source>
        <dbReference type="SAM" id="Phobius"/>
    </source>
</evidence>
<proteinExistence type="predicted"/>
<keyword evidence="2 6" id="KW-0812">Transmembrane</keyword>
<name>A0A6A5X7N0_9PLEO</name>
<evidence type="ECO:0000256" key="1">
    <source>
        <dbReference type="ARBA" id="ARBA00004141"/>
    </source>
</evidence>
<evidence type="ECO:0000259" key="9">
    <source>
        <dbReference type="Pfam" id="PF13515"/>
    </source>
</evidence>
<dbReference type="OrthoDB" id="2274698at2759"/>
<feature type="transmembrane region" description="Helical" evidence="6">
    <location>
        <begin position="48"/>
        <end position="67"/>
    </location>
</feature>
<dbReference type="PANTHER" id="PTHR37994">
    <property type="entry name" value="ARAE_2_N DOMAIN-CONTAINING PROTEIN-RELATED"/>
    <property type="match status" value="1"/>
</dbReference>
<feature type="transmembrane region" description="Helical" evidence="6">
    <location>
        <begin position="178"/>
        <end position="198"/>
    </location>
</feature>
<dbReference type="RefSeq" id="XP_033377292.1">
    <property type="nucleotide sequence ID" value="XM_033529601.1"/>
</dbReference>
<keyword evidence="4 6" id="KW-0472">Membrane</keyword>
<dbReference type="Pfam" id="PF13515">
    <property type="entry name" value="FUSC_2"/>
    <property type="match status" value="1"/>
</dbReference>